<proteinExistence type="predicted"/>
<dbReference type="Proteomes" id="UP001498771">
    <property type="component" value="Unassembled WGS sequence"/>
</dbReference>
<dbReference type="EMBL" id="JBBJBU010000007">
    <property type="protein sequence ID" value="KAK7204737.1"/>
    <property type="molecule type" value="Genomic_DNA"/>
</dbReference>
<evidence type="ECO:0008006" key="3">
    <source>
        <dbReference type="Google" id="ProtNLM"/>
    </source>
</evidence>
<protein>
    <recommendedName>
        <fullName evidence="3">Secreted protein</fullName>
    </recommendedName>
</protein>
<sequence>MSIAITMIVVAHVDIHAAIACLDRAPSTYVLFRNKLPAFVGDKQGHRRHICSKNVHYDNSMLRAFAGALASSIFT</sequence>
<evidence type="ECO:0000313" key="2">
    <source>
        <dbReference type="Proteomes" id="UP001498771"/>
    </source>
</evidence>
<reference evidence="1 2" key="1">
    <citation type="submission" date="2024-03" db="EMBL/GenBank/DDBJ databases">
        <title>Genome-scale model development and genomic sequencing of the oleaginous clade Lipomyces.</title>
        <authorList>
            <consortium name="Lawrence Berkeley National Laboratory"/>
            <person name="Czajka J.J."/>
            <person name="Han Y."/>
            <person name="Kim J."/>
            <person name="Mondo S.J."/>
            <person name="Hofstad B.A."/>
            <person name="Robles A."/>
            <person name="Haridas S."/>
            <person name="Riley R."/>
            <person name="LaButti K."/>
            <person name="Pangilinan J."/>
            <person name="Andreopoulos W."/>
            <person name="Lipzen A."/>
            <person name="Yan J."/>
            <person name="Wang M."/>
            <person name="Ng V."/>
            <person name="Grigoriev I.V."/>
            <person name="Spatafora J.W."/>
            <person name="Magnuson J.K."/>
            <person name="Baker S.E."/>
            <person name="Pomraning K.R."/>
        </authorList>
    </citation>
    <scope>NUCLEOTIDE SEQUENCE [LARGE SCALE GENOMIC DNA]</scope>
    <source>
        <strain evidence="1 2">Phaff 52-87</strain>
    </source>
</reference>
<accession>A0ABR1F4K5</accession>
<organism evidence="1 2">
    <name type="scientific">Myxozyma melibiosi</name>
    <dbReference type="NCBI Taxonomy" id="54550"/>
    <lineage>
        <taxon>Eukaryota</taxon>
        <taxon>Fungi</taxon>
        <taxon>Dikarya</taxon>
        <taxon>Ascomycota</taxon>
        <taxon>Saccharomycotina</taxon>
        <taxon>Lipomycetes</taxon>
        <taxon>Lipomycetales</taxon>
        <taxon>Lipomycetaceae</taxon>
        <taxon>Myxozyma</taxon>
    </lineage>
</organism>
<dbReference type="GeneID" id="90039684"/>
<evidence type="ECO:0000313" key="1">
    <source>
        <dbReference type="EMBL" id="KAK7204737.1"/>
    </source>
</evidence>
<gene>
    <name evidence="1" type="ORF">BZA70DRAFT_290056</name>
</gene>
<name>A0ABR1F4K5_9ASCO</name>
<comment type="caution">
    <text evidence="1">The sequence shown here is derived from an EMBL/GenBank/DDBJ whole genome shotgun (WGS) entry which is preliminary data.</text>
</comment>
<dbReference type="RefSeq" id="XP_064767770.1">
    <property type="nucleotide sequence ID" value="XM_064914172.1"/>
</dbReference>
<keyword evidence="2" id="KW-1185">Reference proteome</keyword>